<sequence>MIKDKNYEKRYEYDLKITEVEQKSEELRIQERQLGQSLENFNSEITRSFQRLMEIEDELERRNHGNSGYRETEQKRKENISHNLLKISKKNKHCNLEKRVSN</sequence>
<evidence type="ECO:0000256" key="1">
    <source>
        <dbReference type="SAM" id="Coils"/>
    </source>
</evidence>
<proteinExistence type="predicted"/>
<reference evidence="3 4" key="1">
    <citation type="submission" date="2024-03" db="EMBL/GenBank/DDBJ databases">
        <title>Mouse gut bacterial collection (mGBC) of GemPharmatech.</title>
        <authorList>
            <person name="He Y."/>
            <person name="Dong L."/>
            <person name="Wu D."/>
            <person name="Gao X."/>
            <person name="Lin Z."/>
        </authorList>
    </citation>
    <scope>NUCLEOTIDE SEQUENCE [LARGE SCALE GENOMIC DNA]</scope>
    <source>
        <strain evidence="3 4">20-218</strain>
    </source>
</reference>
<keyword evidence="4" id="KW-1185">Reference proteome</keyword>
<gene>
    <name evidence="3" type="ORF">AALM99_07705</name>
</gene>
<name>A0ABV4DAL0_9LACT</name>
<evidence type="ECO:0000313" key="3">
    <source>
        <dbReference type="EMBL" id="MEY8538324.1"/>
    </source>
</evidence>
<dbReference type="Proteomes" id="UP001565242">
    <property type="component" value="Unassembled WGS sequence"/>
</dbReference>
<feature type="coiled-coil region" evidence="1">
    <location>
        <begin position="20"/>
        <end position="58"/>
    </location>
</feature>
<protein>
    <submittedName>
        <fullName evidence="3">Uncharacterized protein</fullName>
    </submittedName>
</protein>
<evidence type="ECO:0000256" key="2">
    <source>
        <dbReference type="SAM" id="MobiDB-lite"/>
    </source>
</evidence>
<evidence type="ECO:0000313" key="4">
    <source>
        <dbReference type="Proteomes" id="UP001565242"/>
    </source>
</evidence>
<organism evidence="3 4">
    <name type="scientific">Lactococcus muris</name>
    <dbReference type="NCBI Taxonomy" id="2941330"/>
    <lineage>
        <taxon>Bacteria</taxon>
        <taxon>Bacillati</taxon>
        <taxon>Bacillota</taxon>
        <taxon>Bacilli</taxon>
        <taxon>Lactobacillales</taxon>
        <taxon>Streptococcaceae</taxon>
        <taxon>Lactococcus</taxon>
    </lineage>
</organism>
<accession>A0ABV4DAL0</accession>
<dbReference type="RefSeq" id="WP_369918525.1">
    <property type="nucleotide sequence ID" value="NZ_JBCLSQ010000017.1"/>
</dbReference>
<feature type="compositionally biased region" description="Basic and acidic residues" evidence="2">
    <location>
        <begin position="70"/>
        <end position="80"/>
    </location>
</feature>
<feature type="region of interest" description="Disordered" evidence="2">
    <location>
        <begin position="59"/>
        <end position="82"/>
    </location>
</feature>
<keyword evidence="1" id="KW-0175">Coiled coil</keyword>
<comment type="caution">
    <text evidence="3">The sequence shown here is derived from an EMBL/GenBank/DDBJ whole genome shotgun (WGS) entry which is preliminary data.</text>
</comment>
<dbReference type="EMBL" id="JBCLSQ010000017">
    <property type="protein sequence ID" value="MEY8538324.1"/>
    <property type="molecule type" value="Genomic_DNA"/>
</dbReference>